<comment type="similarity">
    <text evidence="2">Belongs to the methyltransferase superfamily. Trimethylguanosine synthase family.</text>
</comment>
<evidence type="ECO:0000256" key="4">
    <source>
        <dbReference type="ARBA" id="ARBA00048740"/>
    </source>
</evidence>
<feature type="compositionally biased region" description="Polar residues" evidence="8">
    <location>
        <begin position="319"/>
        <end position="330"/>
    </location>
</feature>
<organism evidence="9 10">
    <name type="scientific">Toxocara canis</name>
    <name type="common">Canine roundworm</name>
    <dbReference type="NCBI Taxonomy" id="6265"/>
    <lineage>
        <taxon>Eukaryota</taxon>
        <taxon>Metazoa</taxon>
        <taxon>Ecdysozoa</taxon>
        <taxon>Nematoda</taxon>
        <taxon>Chromadorea</taxon>
        <taxon>Rhabditida</taxon>
        <taxon>Spirurina</taxon>
        <taxon>Ascaridomorpha</taxon>
        <taxon>Ascaridoidea</taxon>
        <taxon>Toxocaridae</taxon>
        <taxon>Toxocara</taxon>
    </lineage>
</organism>
<sequence>MTEEELKVEYRFRWKLLGEAELFFSDETSVYCAFSSATLRDYNLMKASGRVDEEGGDQLIASKEMFSQQEQLCKAFNQNVNIRRQRFPSESSDCPTALNSTFTADGSMTMEHERNEMAALGLPVEFSKQAAVKKKRGGKKRKSSEPSWMIGLTFECYWDIVGEYIINRTWLADYGSQMDGHAKEEFRCKIEKCKPKNLLESHRDLKGNEFCLIHLLKSPFENSLNGGHHWNYANIVRSTDTSREFESWDELYFRHCELIKERAQQQFELLQQQNALNRCKEFMKKVTSLQFVPGYDVARPSNGASTDTDSEHDAKEENASSNGNVNQAVNDQAPPSKIPNKRTLISYGDLEMFSDVYADFYGETHASRPLVLDDKVMDDNGLSEHCLSNQEMPETSFEQELSMDDKLCFDFGFDEQRDAHLIAKNCFSIFADDPRIKKYLYQRFRLFSRFNEGVLMDREGWFSVTPERVAQHIADRVVRREGAVIVDSFTGVGGNAIQFALKGAFVIAIDIDPVRLRCAAHNARIYGVADRINFICMDFFHFIRSPRAWLSPINNSNVAKDASTGQDAVGDSAVDAVFLSPPWGGPSYLKMKEFDLKTHLTPNGYDIFEAAKRLSPNIAYFLPRQTTVSQEFDLKTHLTPNGYDIFEAAKRLSPNIAYFLPRQTTVSQVISLAGPGGSCEMEQVMLNTKIKAITAYYGNLITGR</sequence>
<evidence type="ECO:0000256" key="1">
    <source>
        <dbReference type="ARBA" id="ARBA00018517"/>
    </source>
</evidence>
<dbReference type="PANTHER" id="PTHR14741:SF32">
    <property type="entry name" value="TRIMETHYLGUANOSINE SYNTHASE"/>
    <property type="match status" value="1"/>
</dbReference>
<dbReference type="Pfam" id="PF09445">
    <property type="entry name" value="Methyltransf_15"/>
    <property type="match status" value="1"/>
</dbReference>
<evidence type="ECO:0000256" key="3">
    <source>
        <dbReference type="ARBA" id="ARBA00047418"/>
    </source>
</evidence>
<dbReference type="STRING" id="6265.A0A0B2V541"/>
<dbReference type="GO" id="GO:0071164">
    <property type="term" value="F:RNA cap trimethylguanosine synthase activity"/>
    <property type="evidence" value="ECO:0007669"/>
    <property type="project" value="TreeGrafter"/>
</dbReference>
<proteinExistence type="inferred from homology"/>
<dbReference type="Proteomes" id="UP000031036">
    <property type="component" value="Unassembled WGS sequence"/>
</dbReference>
<gene>
    <name evidence="9" type="primary">TGS1</name>
    <name evidence="9" type="ORF">Tcan_11478</name>
</gene>
<dbReference type="InterPro" id="IPR029063">
    <property type="entry name" value="SAM-dependent_MTases_sf"/>
</dbReference>
<comment type="catalytic activity">
    <reaction evidence="4">
        <text>a 5'-end (N(7)-methyl 5'-triphosphoguanosine)-ribonucleoside in snoRNA + S-adenosyl-L-methionine = a 5'-end (N(2),N(7)-dimethyl 5'-triphosphoguanosine)-ribonucleoside in snoRNA + S-adenosyl-L-homocysteine + H(+)</text>
        <dbReference type="Rhea" id="RHEA:78475"/>
        <dbReference type="Rhea" id="RHEA-COMP:19086"/>
        <dbReference type="Rhea" id="RHEA-COMP:19088"/>
        <dbReference type="ChEBI" id="CHEBI:15378"/>
        <dbReference type="ChEBI" id="CHEBI:57856"/>
        <dbReference type="ChEBI" id="CHEBI:59789"/>
        <dbReference type="ChEBI" id="CHEBI:156461"/>
        <dbReference type="ChEBI" id="CHEBI:172880"/>
    </reaction>
    <physiologicalReaction direction="left-to-right" evidence="4">
        <dbReference type="Rhea" id="RHEA:78476"/>
    </physiologicalReaction>
</comment>
<dbReference type="PANTHER" id="PTHR14741">
    <property type="entry name" value="S-ADENOSYLMETHIONINE-DEPENDENT METHYLTRANSFERASE RELATED"/>
    <property type="match status" value="1"/>
</dbReference>
<dbReference type="SUPFAM" id="SSF53335">
    <property type="entry name" value="S-adenosyl-L-methionine-dependent methyltransferases"/>
    <property type="match status" value="1"/>
</dbReference>
<dbReference type="Gene3D" id="3.40.50.150">
    <property type="entry name" value="Vaccinia Virus protein VP39"/>
    <property type="match status" value="2"/>
</dbReference>
<dbReference type="EMBL" id="JPKZ01002486">
    <property type="protein sequence ID" value="KHN76572.1"/>
    <property type="molecule type" value="Genomic_DNA"/>
</dbReference>
<protein>
    <recommendedName>
        <fullName evidence="1">Trimethylguanosine synthase</fullName>
    </recommendedName>
    <alternativeName>
        <fullName evidence="7">Cap-specific guanine-N(2) methyltransferase</fullName>
    </alternativeName>
</protein>
<keyword evidence="10" id="KW-1185">Reference proteome</keyword>
<dbReference type="InterPro" id="IPR019012">
    <property type="entry name" value="RNA_cap_Gua-N2-MeTrfase"/>
</dbReference>
<name>A0A0B2V541_TOXCA</name>
<comment type="catalytic activity">
    <reaction evidence="5">
        <text>a 5'-end (N(2),N(7)-dimethyl 5'-triphosphoguanosine)-ribonucleoside in snRNA + S-adenosyl-L-methionine = a 5'-end (N(2),N(2),N(7)-trimethyl 5'-triphosphoguanosine)-ribonucleoside in snRNA + S-adenosyl-L-homocysteine + H(+)</text>
        <dbReference type="Rhea" id="RHEA:78479"/>
        <dbReference type="Rhea" id="RHEA-COMP:19087"/>
        <dbReference type="Rhea" id="RHEA-COMP:19089"/>
        <dbReference type="ChEBI" id="CHEBI:15378"/>
        <dbReference type="ChEBI" id="CHEBI:57856"/>
        <dbReference type="ChEBI" id="CHEBI:59789"/>
        <dbReference type="ChEBI" id="CHEBI:167623"/>
        <dbReference type="ChEBI" id="CHEBI:172880"/>
    </reaction>
    <physiologicalReaction direction="left-to-right" evidence="5">
        <dbReference type="Rhea" id="RHEA:78480"/>
    </physiologicalReaction>
</comment>
<accession>A0A0B2V541</accession>
<comment type="caution">
    <text evidence="9">The sequence shown here is derived from an EMBL/GenBank/DDBJ whole genome shotgun (WGS) entry which is preliminary data.</text>
</comment>
<evidence type="ECO:0000256" key="8">
    <source>
        <dbReference type="SAM" id="MobiDB-lite"/>
    </source>
</evidence>
<evidence type="ECO:0000256" key="7">
    <source>
        <dbReference type="ARBA" id="ARBA00049790"/>
    </source>
</evidence>
<dbReference type="GO" id="GO:0005634">
    <property type="term" value="C:nucleus"/>
    <property type="evidence" value="ECO:0007669"/>
    <property type="project" value="TreeGrafter"/>
</dbReference>
<feature type="region of interest" description="Disordered" evidence="8">
    <location>
        <begin position="297"/>
        <end position="340"/>
    </location>
</feature>
<dbReference type="CDD" id="cd02440">
    <property type="entry name" value="AdoMet_MTases"/>
    <property type="match status" value="1"/>
</dbReference>
<feature type="compositionally biased region" description="Basic and acidic residues" evidence="8">
    <location>
        <begin position="309"/>
        <end position="318"/>
    </location>
</feature>
<dbReference type="OrthoDB" id="194443at2759"/>
<evidence type="ECO:0000256" key="2">
    <source>
        <dbReference type="ARBA" id="ARBA00025783"/>
    </source>
</evidence>
<comment type="catalytic activity">
    <reaction evidence="6">
        <text>a 5'-end (N(7)-methyl 5'-triphosphoguanosine)-ribonucleoside in snRNA + S-adenosyl-L-methionine = a 5'-end (N(2),N(7)-dimethyl 5'-triphosphoguanosine)-ribonucleoside in snRNA + S-adenosyl-L-homocysteine + H(+)</text>
        <dbReference type="Rhea" id="RHEA:78471"/>
        <dbReference type="Rhea" id="RHEA-COMP:19085"/>
        <dbReference type="Rhea" id="RHEA-COMP:19087"/>
        <dbReference type="ChEBI" id="CHEBI:15378"/>
        <dbReference type="ChEBI" id="CHEBI:57856"/>
        <dbReference type="ChEBI" id="CHEBI:59789"/>
        <dbReference type="ChEBI" id="CHEBI:156461"/>
        <dbReference type="ChEBI" id="CHEBI:172880"/>
    </reaction>
    <physiologicalReaction direction="left-to-right" evidence="6">
        <dbReference type="Rhea" id="RHEA:78472"/>
    </physiologicalReaction>
</comment>
<dbReference type="AlphaFoldDB" id="A0A0B2V541"/>
<comment type="catalytic activity">
    <reaction evidence="3">
        <text>a 5'-end (N(2),N(7)-dimethyl 5'-triphosphoguanosine)-ribonucleoside in snoRNA + S-adenosyl-L-methionine = a 5'-end (N(2),N(2),N(7)-trimethyl 5'-triphosphoguanosine)-ribonucleoside in snoRNA + S-adenosyl-L-homocysteine + H(+)</text>
        <dbReference type="Rhea" id="RHEA:78507"/>
        <dbReference type="Rhea" id="RHEA-COMP:19088"/>
        <dbReference type="Rhea" id="RHEA-COMP:19090"/>
        <dbReference type="ChEBI" id="CHEBI:15378"/>
        <dbReference type="ChEBI" id="CHEBI:57856"/>
        <dbReference type="ChEBI" id="CHEBI:59789"/>
        <dbReference type="ChEBI" id="CHEBI:167623"/>
        <dbReference type="ChEBI" id="CHEBI:172880"/>
    </reaction>
    <physiologicalReaction direction="left-to-right" evidence="3">
        <dbReference type="Rhea" id="RHEA:78508"/>
    </physiologicalReaction>
</comment>
<evidence type="ECO:0000256" key="5">
    <source>
        <dbReference type="ARBA" id="ARBA00048763"/>
    </source>
</evidence>
<reference evidence="9 10" key="1">
    <citation type="submission" date="2014-11" db="EMBL/GenBank/DDBJ databases">
        <title>Genetic blueprint of the zoonotic pathogen Toxocara canis.</title>
        <authorList>
            <person name="Zhu X.-Q."/>
            <person name="Korhonen P.K."/>
            <person name="Cai H."/>
            <person name="Young N.D."/>
            <person name="Nejsum P."/>
            <person name="von Samson-Himmelstjerna G."/>
            <person name="Boag P.R."/>
            <person name="Tan P."/>
            <person name="Li Q."/>
            <person name="Min J."/>
            <person name="Yang Y."/>
            <person name="Wang X."/>
            <person name="Fang X."/>
            <person name="Hall R.S."/>
            <person name="Hofmann A."/>
            <person name="Sternberg P.W."/>
            <person name="Jex A.R."/>
            <person name="Gasser R.B."/>
        </authorList>
    </citation>
    <scope>NUCLEOTIDE SEQUENCE [LARGE SCALE GENOMIC DNA]</scope>
    <source>
        <strain evidence="9">PN_DK_2014</strain>
    </source>
</reference>
<evidence type="ECO:0000313" key="9">
    <source>
        <dbReference type="EMBL" id="KHN76572.1"/>
    </source>
</evidence>
<evidence type="ECO:0000256" key="6">
    <source>
        <dbReference type="ARBA" id="ARBA00049075"/>
    </source>
</evidence>
<evidence type="ECO:0000313" key="10">
    <source>
        <dbReference type="Proteomes" id="UP000031036"/>
    </source>
</evidence>